<dbReference type="SUPFAM" id="SSF82153">
    <property type="entry name" value="FAS1 domain"/>
    <property type="match status" value="2"/>
</dbReference>
<feature type="signal peptide" evidence="2">
    <location>
        <begin position="1"/>
        <end position="17"/>
    </location>
</feature>
<dbReference type="Pfam" id="PF02469">
    <property type="entry name" value="Fasciclin"/>
    <property type="match status" value="2"/>
</dbReference>
<comment type="caution">
    <text evidence="4">The sequence shown here is derived from an EMBL/GenBank/DDBJ whole genome shotgun (WGS) entry which is preliminary data.</text>
</comment>
<dbReference type="InterPro" id="IPR050904">
    <property type="entry name" value="Adhesion/Biosynth-related"/>
</dbReference>
<feature type="domain" description="FAS1" evidence="3">
    <location>
        <begin position="172"/>
        <end position="306"/>
    </location>
</feature>
<reference evidence="4 5" key="1">
    <citation type="journal article" date="2016" name="Genome Biol. Evol.">
        <title>Divergent and convergent evolution of fungal pathogenicity.</title>
        <authorList>
            <person name="Shang Y."/>
            <person name="Xiao G."/>
            <person name="Zheng P."/>
            <person name="Cen K."/>
            <person name="Zhan S."/>
            <person name="Wang C."/>
        </authorList>
    </citation>
    <scope>NUCLEOTIDE SEQUENCE [LARGE SCALE GENOMIC DNA]</scope>
    <source>
        <strain evidence="4 5">RCEF 4871</strain>
    </source>
</reference>
<name>A0A167GTN7_METRR</name>
<dbReference type="GO" id="GO:0000329">
    <property type="term" value="C:fungal-type vacuole membrane"/>
    <property type="evidence" value="ECO:0007669"/>
    <property type="project" value="TreeGrafter"/>
</dbReference>
<protein>
    <submittedName>
        <fullName evidence="4">Beta-Ig-H3/Fasciclin</fullName>
    </submittedName>
</protein>
<dbReference type="Proteomes" id="UP000243498">
    <property type="component" value="Unassembled WGS sequence"/>
</dbReference>
<evidence type="ECO:0000256" key="2">
    <source>
        <dbReference type="SAM" id="SignalP"/>
    </source>
</evidence>
<dbReference type="EMBL" id="AZHC01000006">
    <property type="protein sequence ID" value="OAA47077.1"/>
    <property type="molecule type" value="Genomic_DNA"/>
</dbReference>
<dbReference type="STRING" id="1081105.A0A167GTN7"/>
<evidence type="ECO:0000256" key="1">
    <source>
        <dbReference type="SAM" id="MobiDB-lite"/>
    </source>
</evidence>
<evidence type="ECO:0000313" key="5">
    <source>
        <dbReference type="Proteomes" id="UP000243498"/>
    </source>
</evidence>
<gene>
    <name evidence="4" type="ORF">NOR_02713</name>
</gene>
<keyword evidence="5" id="KW-1185">Reference proteome</keyword>
<dbReference type="PANTHER" id="PTHR10900:SF77">
    <property type="entry name" value="FI19380P1"/>
    <property type="match status" value="1"/>
</dbReference>
<evidence type="ECO:0000259" key="3">
    <source>
        <dbReference type="PROSITE" id="PS50213"/>
    </source>
</evidence>
<feature type="chain" id="PRO_5007887068" evidence="2">
    <location>
        <begin position="18"/>
        <end position="404"/>
    </location>
</feature>
<feature type="region of interest" description="Disordered" evidence="1">
    <location>
        <begin position="349"/>
        <end position="380"/>
    </location>
</feature>
<keyword evidence="2" id="KW-0732">Signal</keyword>
<sequence length="404" mass="42406">MLFPVLWLFLFAAAAVAHDNKDLGAVLAGNKNLTKFYELIKKYPDVLLELPSDNGVTIIAPSDKAMANIPYTALQPLWDPEDKAKTMPILQYHILNGAVSMAALKSGPTYFQTTRLTSPAYTNVTAGQGVLINKQGQFTIFTSGQGARCTLLQADIPFAGGLLQVVDNLLVPPTQVSKTAEAFRVTSFLGSLYAAKLMPDIAYRKNVTIFAPQDQAYGLVGGTLQDLDAPKLTRIMNYHIIPDQVLSSALLINGTKYDSLAKDAAGNASRVTIRQDGNNKYVNTARIVQPDILLANGVMHIIGSVLNPDEENAAPNPDVGTQPPVFAVSTAAGVFTSALPCTTDCPVTTTSGGASGAKTTATTTAASTSSVFSSTSHGGGPRCTAHVVGAAVGMIGLGAGMAWM</sequence>
<dbReference type="OMA" id="GYHIVPG"/>
<organism evidence="4 5">
    <name type="scientific">Metarhizium rileyi (strain RCEF 4871)</name>
    <name type="common">Nomuraea rileyi</name>
    <dbReference type="NCBI Taxonomy" id="1649241"/>
    <lineage>
        <taxon>Eukaryota</taxon>
        <taxon>Fungi</taxon>
        <taxon>Dikarya</taxon>
        <taxon>Ascomycota</taxon>
        <taxon>Pezizomycotina</taxon>
        <taxon>Sordariomycetes</taxon>
        <taxon>Hypocreomycetidae</taxon>
        <taxon>Hypocreales</taxon>
        <taxon>Clavicipitaceae</taxon>
        <taxon>Metarhizium</taxon>
    </lineage>
</organism>
<feature type="compositionally biased region" description="Low complexity" evidence="1">
    <location>
        <begin position="349"/>
        <end position="376"/>
    </location>
</feature>
<dbReference type="InterPro" id="IPR000782">
    <property type="entry name" value="FAS1_domain"/>
</dbReference>
<evidence type="ECO:0000313" key="4">
    <source>
        <dbReference type="EMBL" id="OAA47077.1"/>
    </source>
</evidence>
<dbReference type="PROSITE" id="PS50213">
    <property type="entry name" value="FAS1"/>
    <property type="match status" value="2"/>
</dbReference>
<feature type="domain" description="FAS1" evidence="3">
    <location>
        <begin position="20"/>
        <end position="170"/>
    </location>
</feature>
<proteinExistence type="predicted"/>
<dbReference type="InterPro" id="IPR036378">
    <property type="entry name" value="FAS1_dom_sf"/>
</dbReference>
<dbReference type="Gene3D" id="2.30.180.10">
    <property type="entry name" value="FAS1 domain"/>
    <property type="match status" value="2"/>
</dbReference>
<dbReference type="SMART" id="SM00554">
    <property type="entry name" value="FAS1"/>
    <property type="match status" value="2"/>
</dbReference>
<dbReference type="GO" id="GO:0016236">
    <property type="term" value="P:macroautophagy"/>
    <property type="evidence" value="ECO:0007669"/>
    <property type="project" value="TreeGrafter"/>
</dbReference>
<dbReference type="PANTHER" id="PTHR10900">
    <property type="entry name" value="PERIOSTIN-RELATED"/>
    <property type="match status" value="1"/>
</dbReference>
<dbReference type="AlphaFoldDB" id="A0A167GTN7"/>
<dbReference type="OrthoDB" id="286301at2759"/>
<accession>A0A167GTN7</accession>